<dbReference type="Pfam" id="PF06966">
    <property type="entry name" value="DUF1295"/>
    <property type="match status" value="1"/>
</dbReference>
<dbReference type="Gene3D" id="1.20.120.1630">
    <property type="match status" value="1"/>
</dbReference>
<dbReference type="PROSITE" id="PS50244">
    <property type="entry name" value="S5A_REDUCTASE"/>
    <property type="match status" value="1"/>
</dbReference>
<comment type="caution">
    <text evidence="2">The sequence shown here is derived from an EMBL/GenBank/DDBJ whole genome shotgun (WGS) entry which is preliminary data.</text>
</comment>
<dbReference type="PANTHER" id="PTHR32251">
    <property type="entry name" value="3-OXO-5-ALPHA-STEROID 4-DEHYDROGENASE"/>
    <property type="match status" value="1"/>
</dbReference>
<feature type="transmembrane region" description="Helical" evidence="1">
    <location>
        <begin position="90"/>
        <end position="110"/>
    </location>
</feature>
<evidence type="ECO:0000313" key="2">
    <source>
        <dbReference type="EMBL" id="KLI65192.1"/>
    </source>
</evidence>
<feature type="transmembrane region" description="Helical" evidence="1">
    <location>
        <begin position="116"/>
        <end position="143"/>
    </location>
</feature>
<dbReference type="PANTHER" id="PTHR32251:SF17">
    <property type="entry name" value="STEROID 5-ALPHA REDUCTASE C-TERMINAL DOMAIN-CONTAINING PROTEIN"/>
    <property type="match status" value="1"/>
</dbReference>
<protein>
    <submittedName>
        <fullName evidence="2">Membrane protein</fullName>
    </submittedName>
</protein>
<proteinExistence type="predicted"/>
<dbReference type="PATRIC" id="fig|874156.12.peg.644"/>
<keyword evidence="1" id="KW-1133">Transmembrane helix</keyword>
<keyword evidence="1" id="KW-0472">Membrane</keyword>
<feature type="transmembrane region" description="Helical" evidence="1">
    <location>
        <begin position="178"/>
        <end position="198"/>
    </location>
</feature>
<evidence type="ECO:0000313" key="3">
    <source>
        <dbReference type="Proteomes" id="UP000053455"/>
    </source>
</evidence>
<evidence type="ECO:0000256" key="1">
    <source>
        <dbReference type="SAM" id="Phobius"/>
    </source>
</evidence>
<dbReference type="InterPro" id="IPR010721">
    <property type="entry name" value="UstE-like"/>
</dbReference>
<keyword evidence="3" id="KW-1185">Reference proteome</keyword>
<gene>
    <name evidence="2" type="ORF">AAV99_03080</name>
</gene>
<organism evidence="2 3">
    <name type="scientific">Aurantiacibacter marinus</name>
    <dbReference type="NCBI Taxonomy" id="874156"/>
    <lineage>
        <taxon>Bacteria</taxon>
        <taxon>Pseudomonadati</taxon>
        <taxon>Pseudomonadota</taxon>
        <taxon>Alphaproteobacteria</taxon>
        <taxon>Sphingomonadales</taxon>
        <taxon>Erythrobacteraceae</taxon>
        <taxon>Aurantiacibacter</taxon>
    </lineage>
</organism>
<name>A0A0H0XTA4_9SPHN</name>
<dbReference type="AlphaFoldDB" id="A0A0H0XTA4"/>
<keyword evidence="1" id="KW-0812">Transmembrane</keyword>
<accession>A0A0H0XTA4</accession>
<dbReference type="GO" id="GO:0016020">
    <property type="term" value="C:membrane"/>
    <property type="evidence" value="ECO:0007669"/>
    <property type="project" value="TreeGrafter"/>
</dbReference>
<reference evidence="2 3" key="1">
    <citation type="submission" date="2015-04" db="EMBL/GenBank/DDBJ databases">
        <title>The draft genome sequence of Erythrobacter marinus HWDM-33.</title>
        <authorList>
            <person name="Zhuang L."/>
            <person name="Liu Y."/>
            <person name="Shao Z."/>
        </authorList>
    </citation>
    <scope>NUCLEOTIDE SEQUENCE [LARGE SCALE GENOMIC DNA]</scope>
    <source>
        <strain evidence="2 3">HWDM-33</strain>
    </source>
</reference>
<dbReference type="EMBL" id="LBHU01000001">
    <property type="protein sequence ID" value="KLI65192.1"/>
    <property type="molecule type" value="Genomic_DNA"/>
</dbReference>
<sequence>MLGAAAVFWLISAATGKVSFVDSIWGGAMAGLAVSSAFQVETPGNLAVLILLMTAVWGGRLFYHLLARFFRNGEDERYRKMLPSPDDRMAFAITALWKVWLLQAGLIMLVSSPAQIGILASGGMAIPLLAWLGFALWLVGVFFEWVGDAQLARFKADPDNKGKVMMEGLWRYTRHPNYFGDACVWWGIWLACASAGWIYGLWSIAGPIFLTFTLVKWSGAAMTESGMRDKYGDEFAAYVRRTSGFIPLPPRENAKA</sequence>
<feature type="transmembrane region" description="Helical" evidence="1">
    <location>
        <begin position="46"/>
        <end position="70"/>
    </location>
</feature>
<dbReference type="STRING" id="874156.GCA_001021555_00662"/>
<dbReference type="Proteomes" id="UP000053455">
    <property type="component" value="Unassembled WGS sequence"/>
</dbReference>